<sequence>MKKITLALLTFCSFTFFGQVKLSSSIDEYFDGTNWINSSKYVYQYDTNNNLTDELYYYWNTVTGLWEYNSKETMEYNNDHKITSELYEEYDVSTGNVTSGYKTNYIYNGSNQRIESIDLKLNNGVWVNEYKSSYSYNNNKISEFISQFWNGTNWIYQAESVQQDVSNKTNITYGANGLVSELINYDWNGTSWVLKSKDVYAYNGNNKITQYVSQDWNGSAYENSYKEEYSYDVNGNLILDKESSYDNGSFDVNYETSYSFDFSQLMRNFTHPFKDRYGFEALTGQDNSFVNKLISSSSGLNYKTTYYYGEETAGSKDIRFIDFAIYPNPTSSILKIDDRNFTLKNVEIFNVLEKKVFRSTKNELNIAHLVNGVYLLKIETEKGNVVTKRIIKN</sequence>
<dbReference type="Pfam" id="PF18962">
    <property type="entry name" value="Por_Secre_tail"/>
    <property type="match status" value="1"/>
</dbReference>
<keyword evidence="1 2" id="KW-0732">Signal</keyword>
<dbReference type="OrthoDB" id="1491720at2"/>
<dbReference type="AlphaFoldDB" id="A0A176TFA6"/>
<accession>A0A176TFA6</accession>
<evidence type="ECO:0000313" key="5">
    <source>
        <dbReference type="Proteomes" id="UP000076923"/>
    </source>
</evidence>
<feature type="chain" id="PRO_5008049888" description="Secretion system C-terminal sorting domain-containing protein" evidence="2">
    <location>
        <begin position="19"/>
        <end position="393"/>
    </location>
</feature>
<evidence type="ECO:0000256" key="1">
    <source>
        <dbReference type="ARBA" id="ARBA00022729"/>
    </source>
</evidence>
<gene>
    <name evidence="4" type="ORF">LPB303_04010</name>
</gene>
<proteinExistence type="predicted"/>
<dbReference type="InterPro" id="IPR026444">
    <property type="entry name" value="Secre_tail"/>
</dbReference>
<dbReference type="RefSeq" id="WP_068448344.1">
    <property type="nucleotide sequence ID" value="NZ_CP150660.1"/>
</dbReference>
<keyword evidence="5" id="KW-1185">Reference proteome</keyword>
<evidence type="ECO:0000256" key="2">
    <source>
        <dbReference type="SAM" id="SignalP"/>
    </source>
</evidence>
<name>A0A176TFA6_9FLAO</name>
<dbReference type="Proteomes" id="UP000076923">
    <property type="component" value="Unassembled WGS sequence"/>
</dbReference>
<evidence type="ECO:0000313" key="4">
    <source>
        <dbReference type="EMBL" id="OAD46085.1"/>
    </source>
</evidence>
<reference evidence="4 5" key="1">
    <citation type="submission" date="2016-02" db="EMBL/GenBank/DDBJ databases">
        <title>Draft genome sequence of Polaribacter atrinae KACC17473.</title>
        <authorList>
            <person name="Shin S.-K."/>
            <person name="Yi H."/>
        </authorList>
    </citation>
    <scope>NUCLEOTIDE SEQUENCE [LARGE SCALE GENOMIC DNA]</scope>
    <source>
        <strain evidence="4 5">KACC 17473</strain>
    </source>
</reference>
<dbReference type="NCBIfam" id="TIGR04183">
    <property type="entry name" value="Por_Secre_tail"/>
    <property type="match status" value="1"/>
</dbReference>
<dbReference type="Gene3D" id="2.40.128.720">
    <property type="match status" value="3"/>
</dbReference>
<evidence type="ECO:0000259" key="3">
    <source>
        <dbReference type="Pfam" id="PF18962"/>
    </source>
</evidence>
<protein>
    <recommendedName>
        <fullName evidence="3">Secretion system C-terminal sorting domain-containing protein</fullName>
    </recommendedName>
</protein>
<dbReference type="STRING" id="1333662.LPB303_04010"/>
<organism evidence="4 5">
    <name type="scientific">Polaribacter atrinae</name>
    <dbReference type="NCBI Taxonomy" id="1333662"/>
    <lineage>
        <taxon>Bacteria</taxon>
        <taxon>Pseudomonadati</taxon>
        <taxon>Bacteroidota</taxon>
        <taxon>Flavobacteriia</taxon>
        <taxon>Flavobacteriales</taxon>
        <taxon>Flavobacteriaceae</taxon>
    </lineage>
</organism>
<feature type="domain" description="Secretion system C-terminal sorting" evidence="3">
    <location>
        <begin position="325"/>
        <end position="391"/>
    </location>
</feature>
<comment type="caution">
    <text evidence="4">The sequence shown here is derived from an EMBL/GenBank/DDBJ whole genome shotgun (WGS) entry which is preliminary data.</text>
</comment>
<dbReference type="EMBL" id="LVWE01000005">
    <property type="protein sequence ID" value="OAD46085.1"/>
    <property type="molecule type" value="Genomic_DNA"/>
</dbReference>
<feature type="signal peptide" evidence="2">
    <location>
        <begin position="1"/>
        <end position="18"/>
    </location>
</feature>